<evidence type="ECO:0000313" key="3">
    <source>
        <dbReference type="EMBL" id="MCW3160678.1"/>
    </source>
</evidence>
<feature type="transmembrane region" description="Helical" evidence="1">
    <location>
        <begin position="21"/>
        <end position="41"/>
    </location>
</feature>
<evidence type="ECO:0000256" key="1">
    <source>
        <dbReference type="SAM" id="Phobius"/>
    </source>
</evidence>
<keyword evidence="1" id="KW-1133">Transmembrane helix</keyword>
<name>A0ABT3HM24_9FLAO</name>
<keyword evidence="1" id="KW-0472">Membrane</keyword>
<keyword evidence="1" id="KW-0812">Transmembrane</keyword>
<keyword evidence="4" id="KW-1185">Reference proteome</keyword>
<proteinExistence type="predicted"/>
<dbReference type="Proteomes" id="UP001163719">
    <property type="component" value="Unassembled WGS sequence"/>
</dbReference>
<dbReference type="Pfam" id="PF13239">
    <property type="entry name" value="2TM"/>
    <property type="match status" value="1"/>
</dbReference>
<accession>A0ABT3HM24</accession>
<sequence>MENISQNDIRYKEAEKRVKKIKSFYMSVIIYVFVNIFILFLNYKALKAEQTIWELKYFALPFFWGMGLLIYGMVVFIPGFFLGKNWEERKVKQLMEDENKY</sequence>
<feature type="domain" description="2TM" evidence="2">
    <location>
        <begin position="12"/>
        <end position="96"/>
    </location>
</feature>
<dbReference type="RefSeq" id="WP_264742627.1">
    <property type="nucleotide sequence ID" value="NZ_JAPDHV010000002.1"/>
</dbReference>
<protein>
    <submittedName>
        <fullName evidence="3">2TM domain-containing protein</fullName>
    </submittedName>
</protein>
<organism evidence="3 4">
    <name type="scientific">Chryseobacterium oryctis</name>
    <dbReference type="NCBI Taxonomy" id="2952618"/>
    <lineage>
        <taxon>Bacteria</taxon>
        <taxon>Pseudomonadati</taxon>
        <taxon>Bacteroidota</taxon>
        <taxon>Flavobacteriia</taxon>
        <taxon>Flavobacteriales</taxon>
        <taxon>Weeksellaceae</taxon>
        <taxon>Chryseobacterium group</taxon>
        <taxon>Chryseobacterium</taxon>
    </lineage>
</organism>
<feature type="transmembrane region" description="Helical" evidence="1">
    <location>
        <begin position="61"/>
        <end position="82"/>
    </location>
</feature>
<gene>
    <name evidence="3" type="ORF">OH806_05280</name>
</gene>
<dbReference type="EMBL" id="JAPDHV010000002">
    <property type="protein sequence ID" value="MCW3160678.1"/>
    <property type="molecule type" value="Genomic_DNA"/>
</dbReference>
<dbReference type="InterPro" id="IPR025698">
    <property type="entry name" value="2TM_dom"/>
</dbReference>
<comment type="caution">
    <text evidence="3">The sequence shown here is derived from an EMBL/GenBank/DDBJ whole genome shotgun (WGS) entry which is preliminary data.</text>
</comment>
<reference evidence="3" key="1">
    <citation type="submission" date="2022-10" db="EMBL/GenBank/DDBJ databases">
        <title>Chryseobacterium babae sp. nov. isolated from the gut of the beetle Oryctes rhinoceros, and Chryseobacterium kimseyorum sp. nov., isolated from a stick insect rearing cage.</title>
        <authorList>
            <person name="Shelomi M."/>
            <person name="Han C.-J."/>
            <person name="Chen W.-M."/>
            <person name="Chen H.-K."/>
            <person name="Liaw S.-J."/>
            <person name="Muhle E."/>
            <person name="Clermont D."/>
        </authorList>
    </citation>
    <scope>NUCLEOTIDE SEQUENCE</scope>
    <source>
        <strain evidence="3">WLa1L2M3</strain>
    </source>
</reference>
<evidence type="ECO:0000313" key="4">
    <source>
        <dbReference type="Proteomes" id="UP001163719"/>
    </source>
</evidence>
<evidence type="ECO:0000259" key="2">
    <source>
        <dbReference type="Pfam" id="PF13239"/>
    </source>
</evidence>